<sequence>MRPIVFASVATFALAPIGASAQMSGPIMVSDAWSRPAVQGTTGAGFMTLMNHGKTPQALVKVESPLARKVEIHRSAMTGGVMTMTAQSKVDIPPAGMVTFAPGGYHLMFMGLAKALKAGDKLPATLTFTGGRKVKVDFAVGAGAPGGAAGAMDHMDHKGH</sequence>
<dbReference type="RefSeq" id="WP_111527674.1">
    <property type="nucleotide sequence ID" value="NZ_JBHRSG010000002.1"/>
</dbReference>
<proteinExistence type="predicted"/>
<dbReference type="PANTHER" id="PTHR36302:SF1">
    <property type="entry name" value="COPPER CHAPERONE PCU(A)C"/>
    <property type="match status" value="1"/>
</dbReference>
<evidence type="ECO:0000313" key="3">
    <source>
        <dbReference type="Proteomes" id="UP000249254"/>
    </source>
</evidence>
<dbReference type="Gene3D" id="2.60.40.1890">
    <property type="entry name" value="PCu(A)C copper chaperone"/>
    <property type="match status" value="1"/>
</dbReference>
<feature type="chain" id="PRO_5016311902" evidence="1">
    <location>
        <begin position="22"/>
        <end position="160"/>
    </location>
</feature>
<dbReference type="PANTHER" id="PTHR36302">
    <property type="entry name" value="BLR7088 PROTEIN"/>
    <property type="match status" value="1"/>
</dbReference>
<dbReference type="EMBL" id="QFYQ01000001">
    <property type="protein sequence ID" value="RAK53923.1"/>
    <property type="molecule type" value="Genomic_DNA"/>
</dbReference>
<protein>
    <submittedName>
        <fullName evidence="2">Copper chaperone PCu(A)C</fullName>
    </submittedName>
</protein>
<organism evidence="2 3">
    <name type="scientific">Phenylobacterium soli</name>
    <dbReference type="NCBI Taxonomy" id="2170551"/>
    <lineage>
        <taxon>Bacteria</taxon>
        <taxon>Pseudomonadati</taxon>
        <taxon>Pseudomonadota</taxon>
        <taxon>Alphaproteobacteria</taxon>
        <taxon>Caulobacterales</taxon>
        <taxon>Caulobacteraceae</taxon>
        <taxon>Phenylobacterium</taxon>
    </lineage>
</organism>
<evidence type="ECO:0000256" key="1">
    <source>
        <dbReference type="SAM" id="SignalP"/>
    </source>
</evidence>
<accession>A0A328AGD7</accession>
<evidence type="ECO:0000313" key="2">
    <source>
        <dbReference type="EMBL" id="RAK53923.1"/>
    </source>
</evidence>
<dbReference type="Pfam" id="PF04314">
    <property type="entry name" value="PCuAC"/>
    <property type="match status" value="1"/>
</dbReference>
<keyword evidence="1" id="KW-0732">Signal</keyword>
<dbReference type="AlphaFoldDB" id="A0A328AGD7"/>
<keyword evidence="3" id="KW-1185">Reference proteome</keyword>
<dbReference type="InterPro" id="IPR036182">
    <property type="entry name" value="PCuAC_sf"/>
</dbReference>
<dbReference type="OrthoDB" id="9796962at2"/>
<reference evidence="3" key="1">
    <citation type="submission" date="2018-05" db="EMBL/GenBank/DDBJ databases">
        <authorList>
            <person name="Li X."/>
        </authorList>
    </citation>
    <scope>NUCLEOTIDE SEQUENCE [LARGE SCALE GENOMIC DNA]</scope>
    <source>
        <strain evidence="3">LX32</strain>
    </source>
</reference>
<feature type="signal peptide" evidence="1">
    <location>
        <begin position="1"/>
        <end position="21"/>
    </location>
</feature>
<dbReference type="SUPFAM" id="SSF110087">
    <property type="entry name" value="DR1885-like metal-binding protein"/>
    <property type="match status" value="1"/>
</dbReference>
<dbReference type="InterPro" id="IPR007410">
    <property type="entry name" value="LpqE-like"/>
</dbReference>
<gene>
    <name evidence="2" type="ORF">DJ017_05000</name>
</gene>
<dbReference type="Proteomes" id="UP000249254">
    <property type="component" value="Unassembled WGS sequence"/>
</dbReference>
<comment type="caution">
    <text evidence="2">The sequence shown here is derived from an EMBL/GenBank/DDBJ whole genome shotgun (WGS) entry which is preliminary data.</text>
</comment>
<name>A0A328AGD7_9CAUL</name>
<dbReference type="InterPro" id="IPR058248">
    <property type="entry name" value="Lxx211020-like"/>
</dbReference>